<reference evidence="1 2" key="1">
    <citation type="journal article" date="2018" name="ISME J.">
        <title>Involvement of Burkholderiaceae and sulfurous volatiles in disease-suppressive soils.</title>
        <authorList>
            <person name="Carrion V.J."/>
            <person name="Cordovez V."/>
            <person name="Tyc O."/>
            <person name="Etalo D.W."/>
            <person name="de Bruijn I."/>
            <person name="de Jager V.C."/>
            <person name="Medema M.H."/>
            <person name="Eberl L."/>
            <person name="Raaijmakers J.M."/>
        </authorList>
    </citation>
    <scope>NUCLEOTIDE SEQUENCE [LARGE SCALE GENOMIC DNA]</scope>
    <source>
        <strain evidence="2">mHSR5</strain>
    </source>
</reference>
<dbReference type="EMBL" id="CP024903">
    <property type="protein sequence ID" value="AXF22398.1"/>
    <property type="molecule type" value="Genomic_DNA"/>
</dbReference>
<evidence type="ECO:0000313" key="1">
    <source>
        <dbReference type="EMBL" id="AXF22398.1"/>
    </source>
</evidence>
<proteinExistence type="predicted"/>
<dbReference type="OrthoDB" id="9105287at2"/>
<dbReference type="Proteomes" id="UP000253104">
    <property type="component" value="Chromosome mHSR5_B"/>
</dbReference>
<evidence type="ECO:0000313" key="2">
    <source>
        <dbReference type="Proteomes" id="UP000253104"/>
    </source>
</evidence>
<sequence>MACDKGFSLTRSTSMSTLEALRFVLDDARTPEIIRHHVVDALQYALRNHGQVFTAKEVEWLTQWDDARLPLAARKELDKREPAIAAR</sequence>
<organism evidence="1 2">
    <name type="scientific">Burkholderia pyrrocinia</name>
    <name type="common">Pseudomonas pyrrocinia</name>
    <dbReference type="NCBI Taxonomy" id="60550"/>
    <lineage>
        <taxon>Bacteria</taxon>
        <taxon>Pseudomonadati</taxon>
        <taxon>Pseudomonadota</taxon>
        <taxon>Betaproteobacteria</taxon>
        <taxon>Burkholderiales</taxon>
        <taxon>Burkholderiaceae</taxon>
        <taxon>Burkholderia</taxon>
        <taxon>Burkholderia cepacia complex</taxon>
    </lineage>
</organism>
<protein>
    <submittedName>
        <fullName evidence="1">Uncharacterized protein</fullName>
    </submittedName>
</protein>
<name>A0A2Z5N0C7_BURPY</name>
<dbReference type="AlphaFoldDB" id="A0A2Z5N0C7"/>
<accession>A0A2Z5N0C7</accession>
<gene>
    <name evidence="1" type="ORF">CUJ89_17725</name>
</gene>